<dbReference type="Gene3D" id="1.20.144.10">
    <property type="entry name" value="Phosphatidic acid phosphatase type 2/haloperoxidase"/>
    <property type="match status" value="1"/>
</dbReference>
<reference evidence="2 3" key="1">
    <citation type="submission" date="2018-04" db="EMBL/GenBank/DDBJ databases">
        <title>Novel Campyloabacter and Helicobacter Species and Strains.</title>
        <authorList>
            <person name="Mannion A.J."/>
            <person name="Shen Z."/>
            <person name="Fox J.G."/>
        </authorList>
    </citation>
    <scope>NUCLEOTIDE SEQUENCE [LARGE SCALE GENOMIC DNA]</scope>
    <source>
        <strain evidence="2 3">MIT 12-6600</strain>
    </source>
</reference>
<evidence type="ECO:0000259" key="1">
    <source>
        <dbReference type="Pfam" id="PF01569"/>
    </source>
</evidence>
<name>A0A3D8ILR9_9HELI</name>
<dbReference type="SUPFAM" id="SSF48317">
    <property type="entry name" value="Acid phosphatase/Vanadium-dependent haloperoxidase"/>
    <property type="match status" value="1"/>
</dbReference>
<evidence type="ECO:0000313" key="3">
    <source>
        <dbReference type="Proteomes" id="UP000256514"/>
    </source>
</evidence>
<dbReference type="Pfam" id="PF01569">
    <property type="entry name" value="PAP2"/>
    <property type="match status" value="1"/>
</dbReference>
<dbReference type="OrthoDB" id="9780507at2"/>
<sequence>MQIGLLSFVLSSSFLPLQAKSGFEIFGDAMQVLPFITMAYSYAIDDFDGVKQQALGSAITFASTHVIKQGFVILSRSDSELASISQRPNNGSYNGFPSGHTSFAFSAVGFAHKRYGWKFSVPLGVVATLTGASRVYAQRHTTQQVVAGAVLGFFVSYAFAQKLQAHDATLAVGITPHNGYTLNIYKRF</sequence>
<dbReference type="InterPro" id="IPR036938">
    <property type="entry name" value="PAP2/HPO_sf"/>
</dbReference>
<gene>
    <name evidence="2" type="ORF">CQA54_07825</name>
</gene>
<dbReference type="EMBL" id="NXLT01000008">
    <property type="protein sequence ID" value="RDU66169.1"/>
    <property type="molecule type" value="Genomic_DNA"/>
</dbReference>
<dbReference type="RefSeq" id="WP_115571537.1">
    <property type="nucleotide sequence ID" value="NZ_NXLT01000008.1"/>
</dbReference>
<dbReference type="InterPro" id="IPR000326">
    <property type="entry name" value="PAP2/HPO"/>
</dbReference>
<dbReference type="CDD" id="cd03394">
    <property type="entry name" value="PAP2_like_5"/>
    <property type="match status" value="1"/>
</dbReference>
<keyword evidence="3" id="KW-1185">Reference proteome</keyword>
<organism evidence="2 3">
    <name type="scientific">Helicobacter equorum</name>
    <dbReference type="NCBI Taxonomy" id="361872"/>
    <lineage>
        <taxon>Bacteria</taxon>
        <taxon>Pseudomonadati</taxon>
        <taxon>Campylobacterota</taxon>
        <taxon>Epsilonproteobacteria</taxon>
        <taxon>Campylobacterales</taxon>
        <taxon>Helicobacteraceae</taxon>
        <taxon>Helicobacter</taxon>
    </lineage>
</organism>
<dbReference type="PANTHER" id="PTHR14969:SF13">
    <property type="entry name" value="AT30094P"/>
    <property type="match status" value="1"/>
</dbReference>
<evidence type="ECO:0000313" key="2">
    <source>
        <dbReference type="EMBL" id="RDU66169.1"/>
    </source>
</evidence>
<proteinExistence type="predicted"/>
<accession>A0A3D8ILR9</accession>
<dbReference type="Proteomes" id="UP000256514">
    <property type="component" value="Unassembled WGS sequence"/>
</dbReference>
<comment type="caution">
    <text evidence="2">The sequence shown here is derived from an EMBL/GenBank/DDBJ whole genome shotgun (WGS) entry which is preliminary data.</text>
</comment>
<dbReference type="AlphaFoldDB" id="A0A3D8ILR9"/>
<dbReference type="PANTHER" id="PTHR14969">
    <property type="entry name" value="SPHINGOSINE-1-PHOSPHATE PHOSPHOHYDROLASE"/>
    <property type="match status" value="1"/>
</dbReference>
<feature type="domain" description="Phosphatidic acid phosphatase type 2/haloperoxidase" evidence="1">
    <location>
        <begin position="88"/>
        <end position="163"/>
    </location>
</feature>
<protein>
    <submittedName>
        <fullName evidence="2">PAP2 family protein</fullName>
    </submittedName>
</protein>